<dbReference type="Pfam" id="PF05392">
    <property type="entry name" value="COX7B"/>
    <property type="match status" value="1"/>
</dbReference>
<accession>A0A7M4EMQ3</accession>
<dbReference type="GO" id="GO:0006123">
    <property type="term" value="P:mitochondrial electron transport, cytochrome c to oxygen"/>
    <property type="evidence" value="ECO:0007669"/>
    <property type="project" value="InterPro"/>
</dbReference>
<dbReference type="Ensembl" id="ENSCPRT00005014366.1">
    <property type="protein sequence ID" value="ENSCPRP00005012191.1"/>
    <property type="gene ID" value="ENSCPRG00005008677.1"/>
</dbReference>
<evidence type="ECO:0000256" key="3">
    <source>
        <dbReference type="ARBA" id="ARBA00007351"/>
    </source>
</evidence>
<keyword evidence="7 12" id="KW-1133">Transmembrane helix</keyword>
<dbReference type="PANTHER" id="PTHR16716">
    <property type="entry name" value="CYTOCHROME C OXIDASE SUBUNIT 7B, MITOCHONDRIAL"/>
    <property type="match status" value="1"/>
</dbReference>
<keyword evidence="5" id="KW-0999">Mitochondrion inner membrane</keyword>
<evidence type="ECO:0000256" key="5">
    <source>
        <dbReference type="ARBA" id="ARBA00022792"/>
    </source>
</evidence>
<organism evidence="13 14">
    <name type="scientific">Crocodylus porosus</name>
    <name type="common">Saltwater crocodile</name>
    <name type="synonym">Estuarine crocodile</name>
    <dbReference type="NCBI Taxonomy" id="8502"/>
    <lineage>
        <taxon>Eukaryota</taxon>
        <taxon>Metazoa</taxon>
        <taxon>Chordata</taxon>
        <taxon>Craniata</taxon>
        <taxon>Vertebrata</taxon>
        <taxon>Euteleostomi</taxon>
        <taxon>Archelosauria</taxon>
        <taxon>Archosauria</taxon>
        <taxon>Crocodylia</taxon>
        <taxon>Longirostres</taxon>
        <taxon>Crocodylidae</taxon>
        <taxon>Crocodylus</taxon>
    </lineage>
</organism>
<evidence type="ECO:0000256" key="10">
    <source>
        <dbReference type="ARBA" id="ARBA00040623"/>
    </source>
</evidence>
<evidence type="ECO:0000313" key="14">
    <source>
        <dbReference type="Proteomes" id="UP000594220"/>
    </source>
</evidence>
<evidence type="ECO:0000256" key="2">
    <source>
        <dbReference type="ARBA" id="ARBA00004673"/>
    </source>
</evidence>
<sequence length="169" mass="18646">CLTSHLSRLRGLPQPCAGAAACSKLLLPGLSRCLRSTAAPFPRALPEHYIFQTALRCCACAAGGGFRLVAILFFTVCQGRCCGIGFFFTVMLPWVRAALGRTARDIRRISARQVHQKHEPDFHDKHGNMVLISGTVFCFAVWAYVVALTGIEWNVSPVGRVTPKEWRED</sequence>
<comment type="pathway">
    <text evidence="2">Energy metabolism; oxidative phosphorylation.</text>
</comment>
<evidence type="ECO:0000256" key="12">
    <source>
        <dbReference type="SAM" id="Phobius"/>
    </source>
</evidence>
<dbReference type="UniPathway" id="UPA00705"/>
<reference evidence="13" key="2">
    <citation type="submission" date="2025-09" db="UniProtKB">
        <authorList>
            <consortium name="Ensembl"/>
        </authorList>
    </citation>
    <scope>IDENTIFICATION</scope>
</reference>
<keyword evidence="6" id="KW-0809">Transit peptide</keyword>
<comment type="subcellular location">
    <subcellularLocation>
        <location evidence="1">Mitochondrion inner membrane</location>
        <topology evidence="1">Single-pass membrane protein</topology>
    </subcellularLocation>
</comment>
<dbReference type="FunFam" id="4.10.51.10:FF:000001">
    <property type="entry name" value="Cytochrome c oxidase subunit 7B, mitochondrial"/>
    <property type="match status" value="1"/>
</dbReference>
<reference evidence="13" key="1">
    <citation type="submission" date="2025-08" db="UniProtKB">
        <authorList>
            <consortium name="Ensembl"/>
        </authorList>
    </citation>
    <scope>IDENTIFICATION</scope>
</reference>
<evidence type="ECO:0000256" key="7">
    <source>
        <dbReference type="ARBA" id="ARBA00022989"/>
    </source>
</evidence>
<dbReference type="InterPro" id="IPR023272">
    <property type="entry name" value="Cyt_c_oxidase_suVIIB_dom_sf"/>
</dbReference>
<dbReference type="GO" id="GO:0005743">
    <property type="term" value="C:mitochondrial inner membrane"/>
    <property type="evidence" value="ECO:0007669"/>
    <property type="project" value="UniProtKB-SubCell"/>
</dbReference>
<keyword evidence="9 12" id="KW-0472">Membrane</keyword>
<dbReference type="PANTHER" id="PTHR16716:SF0">
    <property type="entry name" value="CYTOCHROME C OXIDASE SUBUNIT 7B, MITOCHONDRIAL"/>
    <property type="match status" value="1"/>
</dbReference>
<feature type="transmembrane region" description="Helical" evidence="12">
    <location>
        <begin position="130"/>
        <end position="151"/>
    </location>
</feature>
<dbReference type="InterPro" id="IPR008433">
    <property type="entry name" value="Cyt_c_oxidase_suVIIB"/>
</dbReference>
<evidence type="ECO:0000256" key="1">
    <source>
        <dbReference type="ARBA" id="ARBA00004434"/>
    </source>
</evidence>
<gene>
    <name evidence="13" type="primary">LOC109313699</name>
</gene>
<keyword evidence="4 12" id="KW-0812">Transmembrane</keyword>
<dbReference type="CDD" id="cd01403">
    <property type="entry name" value="Cyt_c_Oxidase_VIIb"/>
    <property type="match status" value="1"/>
</dbReference>
<evidence type="ECO:0000256" key="6">
    <source>
        <dbReference type="ARBA" id="ARBA00022946"/>
    </source>
</evidence>
<keyword evidence="14" id="KW-1185">Reference proteome</keyword>
<dbReference type="Gene3D" id="4.10.51.10">
    <property type="entry name" value="Cytochrome C Oxidase, chain K"/>
    <property type="match status" value="1"/>
</dbReference>
<evidence type="ECO:0000256" key="9">
    <source>
        <dbReference type="ARBA" id="ARBA00023136"/>
    </source>
</evidence>
<dbReference type="SUPFAM" id="SSF81423">
    <property type="entry name" value="Mitochondrial cytochrome c oxidase subunit VIIb"/>
    <property type="match status" value="1"/>
</dbReference>
<name>A0A7M4EMQ3_CROPO</name>
<evidence type="ECO:0000256" key="8">
    <source>
        <dbReference type="ARBA" id="ARBA00023128"/>
    </source>
</evidence>
<keyword evidence="8" id="KW-0496">Mitochondrion</keyword>
<comment type="similarity">
    <text evidence="3">Belongs to the cytochrome c oxidase VIIb family.</text>
</comment>
<dbReference type="Proteomes" id="UP000594220">
    <property type="component" value="Unplaced"/>
</dbReference>
<proteinExistence type="inferred from homology"/>
<evidence type="ECO:0000256" key="4">
    <source>
        <dbReference type="ARBA" id="ARBA00022692"/>
    </source>
</evidence>
<dbReference type="GeneTree" id="ENSGT00390000012178"/>
<dbReference type="AlphaFoldDB" id="A0A7M4EMQ3"/>
<dbReference type="GO" id="GO:0045277">
    <property type="term" value="C:respiratory chain complex IV"/>
    <property type="evidence" value="ECO:0007669"/>
    <property type="project" value="TreeGrafter"/>
</dbReference>
<protein>
    <recommendedName>
        <fullName evidence="10">Cytochrome c oxidase subunit 7B, mitochondrial</fullName>
    </recommendedName>
    <alternativeName>
        <fullName evidence="11">Cytochrome c oxidase polypeptide VIIb</fullName>
    </alternativeName>
</protein>
<evidence type="ECO:0000256" key="11">
    <source>
        <dbReference type="ARBA" id="ARBA00041642"/>
    </source>
</evidence>
<evidence type="ECO:0000313" key="13">
    <source>
        <dbReference type="Ensembl" id="ENSCPRP00005012191.1"/>
    </source>
</evidence>